<dbReference type="GO" id="GO:0000793">
    <property type="term" value="C:condensed chromosome"/>
    <property type="evidence" value="ECO:0007669"/>
    <property type="project" value="TreeGrafter"/>
</dbReference>
<reference evidence="2" key="1">
    <citation type="submission" date="2022-11" db="UniProtKB">
        <authorList>
            <consortium name="WormBaseParasite"/>
        </authorList>
    </citation>
    <scope>IDENTIFICATION</scope>
</reference>
<dbReference type="Proteomes" id="UP000887540">
    <property type="component" value="Unplaced"/>
</dbReference>
<dbReference type="AlphaFoldDB" id="A0A914CEG1"/>
<protein>
    <submittedName>
        <fullName evidence="2">Mos1 transposase HTH domain-containing protein</fullName>
    </submittedName>
</protein>
<dbReference type="GO" id="GO:0005634">
    <property type="term" value="C:nucleus"/>
    <property type="evidence" value="ECO:0007669"/>
    <property type="project" value="TreeGrafter"/>
</dbReference>
<dbReference type="GO" id="GO:0044774">
    <property type="term" value="P:mitotic DNA integrity checkpoint signaling"/>
    <property type="evidence" value="ECO:0007669"/>
    <property type="project" value="TreeGrafter"/>
</dbReference>
<organism evidence="1 2">
    <name type="scientific">Acrobeloides nanus</name>
    <dbReference type="NCBI Taxonomy" id="290746"/>
    <lineage>
        <taxon>Eukaryota</taxon>
        <taxon>Metazoa</taxon>
        <taxon>Ecdysozoa</taxon>
        <taxon>Nematoda</taxon>
        <taxon>Chromadorea</taxon>
        <taxon>Rhabditida</taxon>
        <taxon>Tylenchina</taxon>
        <taxon>Cephalobomorpha</taxon>
        <taxon>Cephaloboidea</taxon>
        <taxon>Cephalobidae</taxon>
        <taxon>Acrobeloides</taxon>
    </lineage>
</organism>
<evidence type="ECO:0000313" key="1">
    <source>
        <dbReference type="Proteomes" id="UP000887540"/>
    </source>
</evidence>
<accession>A0A914CEG1</accession>
<dbReference type="GO" id="GO:0006303">
    <property type="term" value="P:double-strand break repair via nonhomologous end joining"/>
    <property type="evidence" value="ECO:0007669"/>
    <property type="project" value="TreeGrafter"/>
</dbReference>
<dbReference type="PANTHER" id="PTHR46060:SF2">
    <property type="entry name" value="HISTONE-LYSINE N-METHYLTRANSFERASE SETMAR"/>
    <property type="match status" value="1"/>
</dbReference>
<sequence length="146" mass="16610">MDNINRAKGNGTVSKAIAYLWYSKFRSNKMDIEGKKRSGRPREVDRVAVVNAVEAHSSMTTRMLAEDFECSHAEIVKVLPGPFPKRLLPIPIVGTLVERKKVQNDRRNAPISYNSLILRTENGRGIHQLEEQWKKVIESGGEYFDI</sequence>
<dbReference type="GO" id="GO:0003690">
    <property type="term" value="F:double-stranded DNA binding"/>
    <property type="evidence" value="ECO:0007669"/>
    <property type="project" value="TreeGrafter"/>
</dbReference>
<dbReference type="PANTHER" id="PTHR46060">
    <property type="entry name" value="MARINER MOS1 TRANSPOSASE-LIKE PROTEIN"/>
    <property type="match status" value="1"/>
</dbReference>
<dbReference type="GO" id="GO:0015074">
    <property type="term" value="P:DNA integration"/>
    <property type="evidence" value="ECO:0007669"/>
    <property type="project" value="TreeGrafter"/>
</dbReference>
<dbReference type="GO" id="GO:0042800">
    <property type="term" value="F:histone H3K4 methyltransferase activity"/>
    <property type="evidence" value="ECO:0007669"/>
    <property type="project" value="TreeGrafter"/>
</dbReference>
<evidence type="ECO:0000313" key="2">
    <source>
        <dbReference type="WBParaSite" id="ACRNAN_Path_968.g3721.t1"/>
    </source>
</evidence>
<dbReference type="GO" id="GO:0003697">
    <property type="term" value="F:single-stranded DNA binding"/>
    <property type="evidence" value="ECO:0007669"/>
    <property type="project" value="TreeGrafter"/>
</dbReference>
<dbReference type="InterPro" id="IPR052709">
    <property type="entry name" value="Transposase-MT_Hybrid"/>
</dbReference>
<dbReference type="GO" id="GO:0044547">
    <property type="term" value="F:DNA topoisomerase binding"/>
    <property type="evidence" value="ECO:0007669"/>
    <property type="project" value="TreeGrafter"/>
</dbReference>
<keyword evidence="1" id="KW-1185">Reference proteome</keyword>
<dbReference type="GO" id="GO:0000014">
    <property type="term" value="F:single-stranded DNA endodeoxyribonuclease activity"/>
    <property type="evidence" value="ECO:0007669"/>
    <property type="project" value="TreeGrafter"/>
</dbReference>
<dbReference type="WBParaSite" id="ACRNAN_Path_968.g3721.t1">
    <property type="protein sequence ID" value="ACRNAN_Path_968.g3721.t1"/>
    <property type="gene ID" value="ACRNAN_Path_968.g3721"/>
</dbReference>
<dbReference type="GO" id="GO:0000729">
    <property type="term" value="P:DNA double-strand break processing"/>
    <property type="evidence" value="ECO:0007669"/>
    <property type="project" value="TreeGrafter"/>
</dbReference>
<dbReference type="GO" id="GO:0035861">
    <property type="term" value="C:site of double-strand break"/>
    <property type="evidence" value="ECO:0007669"/>
    <property type="project" value="TreeGrafter"/>
</dbReference>
<dbReference type="GO" id="GO:0031297">
    <property type="term" value="P:replication fork processing"/>
    <property type="evidence" value="ECO:0007669"/>
    <property type="project" value="TreeGrafter"/>
</dbReference>
<dbReference type="GO" id="GO:0046975">
    <property type="term" value="F:histone H3K36 methyltransferase activity"/>
    <property type="evidence" value="ECO:0007669"/>
    <property type="project" value="TreeGrafter"/>
</dbReference>
<name>A0A914CEG1_9BILA</name>
<proteinExistence type="predicted"/>